<keyword evidence="3" id="KW-1185">Reference proteome</keyword>
<comment type="caution">
    <text evidence="2">The sequence shown here is derived from an EMBL/GenBank/DDBJ whole genome shotgun (WGS) entry which is preliminary data.</text>
</comment>
<gene>
    <name evidence="2" type="ORF">FALBO_5921</name>
</gene>
<dbReference type="EMBL" id="JAADYS010000775">
    <property type="protein sequence ID" value="KAF4467192.1"/>
    <property type="molecule type" value="Genomic_DNA"/>
</dbReference>
<organism evidence="2 3">
    <name type="scientific">Fusarium albosuccineum</name>
    <dbReference type="NCBI Taxonomy" id="1237068"/>
    <lineage>
        <taxon>Eukaryota</taxon>
        <taxon>Fungi</taxon>
        <taxon>Dikarya</taxon>
        <taxon>Ascomycota</taxon>
        <taxon>Pezizomycotina</taxon>
        <taxon>Sordariomycetes</taxon>
        <taxon>Hypocreomycetidae</taxon>
        <taxon>Hypocreales</taxon>
        <taxon>Nectriaceae</taxon>
        <taxon>Fusarium</taxon>
        <taxon>Fusarium decemcellulare species complex</taxon>
    </lineage>
</organism>
<accession>A0A8H4PK80</accession>
<evidence type="ECO:0000313" key="2">
    <source>
        <dbReference type="EMBL" id="KAF4467192.1"/>
    </source>
</evidence>
<proteinExistence type="predicted"/>
<protein>
    <submittedName>
        <fullName evidence="2">Uncharacterized protein</fullName>
    </submittedName>
</protein>
<reference evidence="2 3" key="1">
    <citation type="submission" date="2020-01" db="EMBL/GenBank/DDBJ databases">
        <title>Identification and distribution of gene clusters putatively required for synthesis of sphingolipid metabolism inhibitors in phylogenetically diverse species of the filamentous fungus Fusarium.</title>
        <authorList>
            <person name="Kim H.-S."/>
            <person name="Busman M."/>
            <person name="Brown D.W."/>
            <person name="Divon H."/>
            <person name="Uhlig S."/>
            <person name="Proctor R.H."/>
        </authorList>
    </citation>
    <scope>NUCLEOTIDE SEQUENCE [LARGE SCALE GENOMIC DNA]</scope>
    <source>
        <strain evidence="2 3">NRRL 20459</strain>
    </source>
</reference>
<feature type="region of interest" description="Disordered" evidence="1">
    <location>
        <begin position="23"/>
        <end position="43"/>
    </location>
</feature>
<name>A0A8H4PK80_9HYPO</name>
<sequence>MDQHGRLQPHSSDTQDNALRARTDSGEDALASCPTQGSSSHSEHLTAFLEPGDIWLEFEVHRSSAKYHLNGYLDYLAQSREVLDDIPVASQGTVPISRPLSAVSFSSCLLLTRPVPTELSTKTRRPRNRILIQIKISRDTAIRDLLAMETVLAYAKNLRKPQKPTYSPVAAIWTAACSFSALTVPVKVVASISAAGAVAGAVALAAPPAWHLYQDYRLDVARGRAQELRRNFEDNIGAIDDASRDLLKDTHYKFLRRMFAKS</sequence>
<dbReference type="OrthoDB" id="5098610at2759"/>
<evidence type="ECO:0000256" key="1">
    <source>
        <dbReference type="SAM" id="MobiDB-lite"/>
    </source>
</evidence>
<dbReference type="AlphaFoldDB" id="A0A8H4PK80"/>
<evidence type="ECO:0000313" key="3">
    <source>
        <dbReference type="Proteomes" id="UP000554235"/>
    </source>
</evidence>
<dbReference type="Proteomes" id="UP000554235">
    <property type="component" value="Unassembled WGS sequence"/>
</dbReference>